<dbReference type="InterPro" id="IPR001296">
    <property type="entry name" value="Glyco_trans_1"/>
</dbReference>
<organism evidence="3 4">
    <name type="scientific">Paenibacillus spongiae</name>
    <dbReference type="NCBI Taxonomy" id="2909671"/>
    <lineage>
        <taxon>Bacteria</taxon>
        <taxon>Bacillati</taxon>
        <taxon>Bacillota</taxon>
        <taxon>Bacilli</taxon>
        <taxon>Bacillales</taxon>
        <taxon>Paenibacillaceae</taxon>
        <taxon>Paenibacillus</taxon>
    </lineage>
</organism>
<evidence type="ECO:0000313" key="4">
    <source>
        <dbReference type="Proteomes" id="UP001057877"/>
    </source>
</evidence>
<dbReference type="PANTHER" id="PTHR12526:SF630">
    <property type="entry name" value="GLYCOSYLTRANSFERASE"/>
    <property type="match status" value="1"/>
</dbReference>
<dbReference type="RefSeq" id="WP_258383994.1">
    <property type="nucleotide sequence ID" value="NZ_CP091430.1"/>
</dbReference>
<dbReference type="CDD" id="cd03812">
    <property type="entry name" value="GT4_CapH-like"/>
    <property type="match status" value="1"/>
</dbReference>
<dbReference type="Pfam" id="PF13439">
    <property type="entry name" value="Glyco_transf_4"/>
    <property type="match status" value="1"/>
</dbReference>
<dbReference type="PANTHER" id="PTHR12526">
    <property type="entry name" value="GLYCOSYLTRANSFERASE"/>
    <property type="match status" value="1"/>
</dbReference>
<dbReference type="Gene3D" id="3.40.50.2000">
    <property type="entry name" value="Glycogen Phosphorylase B"/>
    <property type="match status" value="2"/>
</dbReference>
<dbReference type="Pfam" id="PF00534">
    <property type="entry name" value="Glycos_transf_1"/>
    <property type="match status" value="1"/>
</dbReference>
<dbReference type="SUPFAM" id="SSF53756">
    <property type="entry name" value="UDP-Glycosyltransferase/glycogen phosphorylase"/>
    <property type="match status" value="1"/>
</dbReference>
<gene>
    <name evidence="3" type="ORF">L1F29_20910</name>
</gene>
<keyword evidence="4" id="KW-1185">Reference proteome</keyword>
<dbReference type="EMBL" id="CP091430">
    <property type="protein sequence ID" value="UVI27906.1"/>
    <property type="molecule type" value="Genomic_DNA"/>
</dbReference>
<accession>A0ABY5S215</accession>
<name>A0ABY5S215_9BACL</name>
<dbReference type="Proteomes" id="UP001057877">
    <property type="component" value="Chromosome"/>
</dbReference>
<feature type="domain" description="Glycosyl transferase family 1" evidence="1">
    <location>
        <begin position="201"/>
        <end position="310"/>
    </location>
</feature>
<evidence type="ECO:0000259" key="1">
    <source>
        <dbReference type="Pfam" id="PF00534"/>
    </source>
</evidence>
<feature type="domain" description="Glycosyltransferase subfamily 4-like N-terminal" evidence="2">
    <location>
        <begin position="16"/>
        <end position="177"/>
    </location>
</feature>
<proteinExistence type="predicted"/>
<reference evidence="3" key="1">
    <citation type="submission" date="2022-01" db="EMBL/GenBank/DDBJ databases">
        <title>Paenibacillus spongiae sp. nov., isolated from marine sponge.</title>
        <authorList>
            <person name="Li Z."/>
            <person name="Zhang M."/>
        </authorList>
    </citation>
    <scope>NUCLEOTIDE SEQUENCE</scope>
    <source>
        <strain evidence="3">PHS-Z3</strain>
    </source>
</reference>
<dbReference type="InterPro" id="IPR028098">
    <property type="entry name" value="Glyco_trans_4-like_N"/>
</dbReference>
<protein>
    <submittedName>
        <fullName evidence="3">Glycosyltransferase family 1 protein</fullName>
    </submittedName>
</protein>
<sequence length="375" mass="42131">MAGKIKVLHVVGKMHPGGIETLLMNVYRHTDREKYEFHFAVQTDEKAFYDDEIESLGGKILHQPHPQRGLSRFRKELEANIRKNGPYAAIHSHIFGFSGYVLKIASGLGIPVRISHSHTVHRDAKQPLLRRIYRAYMQRLILRNATHLLGCSRHACESLFGKDCWEDRRVMIFPNAIALGPYESLPADRASLRAKLGIHDPDIPVFAHIGRFQEMKNHSFLIDRFAEFAATCPQAKLLLIGDGPDRARIEEQVHRLGLSQQVEFLGQRKDIPELLGAADGFVLPSLIEGLGIVVIEAQAAGVPCLVSEAVPEEADLELGLVRKLRLDDPPNRWVEALGMLAETPQPEWARRRSALEKSGFNMVSSVRRLELLYGG</sequence>
<evidence type="ECO:0000259" key="2">
    <source>
        <dbReference type="Pfam" id="PF13439"/>
    </source>
</evidence>
<evidence type="ECO:0000313" key="3">
    <source>
        <dbReference type="EMBL" id="UVI27906.1"/>
    </source>
</evidence>